<dbReference type="Pfam" id="PF03061">
    <property type="entry name" value="4HBT"/>
    <property type="match status" value="1"/>
</dbReference>
<keyword evidence="3" id="KW-0378">Hydrolase</keyword>
<comment type="caution">
    <text evidence="3">The sequence shown here is derived from an EMBL/GenBank/DDBJ whole genome shotgun (WGS) entry which is preliminary data.</text>
</comment>
<dbReference type="PANTHER" id="PTHR47260">
    <property type="entry name" value="UPF0644 PROTEIN PB2B4.06"/>
    <property type="match status" value="1"/>
</dbReference>
<accession>A0ABW7SJM2</accession>
<proteinExistence type="predicted"/>
<feature type="domain" description="Thioesterase" evidence="2">
    <location>
        <begin position="128"/>
        <end position="197"/>
    </location>
</feature>
<dbReference type="InterPro" id="IPR052061">
    <property type="entry name" value="PTE-AB_protein"/>
</dbReference>
<evidence type="ECO:0000259" key="2">
    <source>
        <dbReference type="Pfam" id="PF03061"/>
    </source>
</evidence>
<dbReference type="SUPFAM" id="SSF54637">
    <property type="entry name" value="Thioesterase/thiol ester dehydrase-isomerase"/>
    <property type="match status" value="1"/>
</dbReference>
<dbReference type="EC" id="3.1.2.-" evidence="3"/>
<name>A0ABW7SJM2_9ACTN</name>
<dbReference type="Gene3D" id="3.10.129.10">
    <property type="entry name" value="Hotdog Thioesterase"/>
    <property type="match status" value="1"/>
</dbReference>
<dbReference type="CDD" id="cd03443">
    <property type="entry name" value="PaaI_thioesterase"/>
    <property type="match status" value="1"/>
</dbReference>
<protein>
    <submittedName>
        <fullName evidence="3">PaaI family thioesterase</fullName>
        <ecNumber evidence="3">3.1.2.-</ecNumber>
    </submittedName>
</protein>
<dbReference type="GO" id="GO:0016787">
    <property type="term" value="F:hydrolase activity"/>
    <property type="evidence" value="ECO:0007669"/>
    <property type="project" value="UniProtKB-KW"/>
</dbReference>
<dbReference type="EMBL" id="JBIRPU010000008">
    <property type="protein sequence ID" value="MFI0793893.1"/>
    <property type="molecule type" value="Genomic_DNA"/>
</dbReference>
<keyword evidence="4" id="KW-1185">Reference proteome</keyword>
<evidence type="ECO:0000256" key="1">
    <source>
        <dbReference type="SAM" id="MobiDB-lite"/>
    </source>
</evidence>
<dbReference type="InterPro" id="IPR006683">
    <property type="entry name" value="Thioestr_dom"/>
</dbReference>
<dbReference type="InterPro" id="IPR029069">
    <property type="entry name" value="HotDog_dom_sf"/>
</dbReference>
<organism evidence="3 4">
    <name type="scientific">Micromonospora rubida</name>
    <dbReference type="NCBI Taxonomy" id="2697657"/>
    <lineage>
        <taxon>Bacteria</taxon>
        <taxon>Bacillati</taxon>
        <taxon>Actinomycetota</taxon>
        <taxon>Actinomycetes</taxon>
        <taxon>Micromonosporales</taxon>
        <taxon>Micromonosporaceae</taxon>
        <taxon>Micromonospora</taxon>
    </lineage>
</organism>
<evidence type="ECO:0000313" key="3">
    <source>
        <dbReference type="EMBL" id="MFI0793893.1"/>
    </source>
</evidence>
<dbReference type="RefSeq" id="WP_396679723.1">
    <property type="nucleotide sequence ID" value="NZ_JBIRPU010000008.1"/>
</dbReference>
<gene>
    <name evidence="3" type="ORF">ACH4OY_14560</name>
</gene>
<sequence>MTNDGPVPAGPGVDWDPADHRDRADLVEAARRLMSAVALTDVPPDELRRVTEQLDRLTGRLTIATRPRCLRFPLPTAGFQGRVRGSADPVLGLFNPIAVPLTPTIGADGTARGTVTLGPLFEGPPELVHGGYSALLMDGIMGTLVRALGINAMTGTLTLRYLAPTPLDRPLELSARAVSREGRKTTIEGRITADGRPTVLGTGIFVSPTGATPERPSPTRP</sequence>
<dbReference type="PANTHER" id="PTHR47260:SF6">
    <property type="entry name" value="THIOESTERASE DOMAIN-CONTAINING PROTEIN"/>
    <property type="match status" value="1"/>
</dbReference>
<reference evidence="3 4" key="1">
    <citation type="submission" date="2024-10" db="EMBL/GenBank/DDBJ databases">
        <title>The Natural Products Discovery Center: Release of the First 8490 Sequenced Strains for Exploring Actinobacteria Biosynthetic Diversity.</title>
        <authorList>
            <person name="Kalkreuter E."/>
            <person name="Kautsar S.A."/>
            <person name="Yang D."/>
            <person name="Bader C.D."/>
            <person name="Teijaro C.N."/>
            <person name="Fluegel L."/>
            <person name="Davis C.M."/>
            <person name="Simpson J.R."/>
            <person name="Lauterbach L."/>
            <person name="Steele A.D."/>
            <person name="Gui C."/>
            <person name="Meng S."/>
            <person name="Li G."/>
            <person name="Viehrig K."/>
            <person name="Ye F."/>
            <person name="Su P."/>
            <person name="Kiefer A.F."/>
            <person name="Nichols A."/>
            <person name="Cepeda A.J."/>
            <person name="Yan W."/>
            <person name="Fan B."/>
            <person name="Jiang Y."/>
            <person name="Adhikari A."/>
            <person name="Zheng C.-J."/>
            <person name="Schuster L."/>
            <person name="Cowan T.M."/>
            <person name="Smanski M.J."/>
            <person name="Chevrette M.G."/>
            <person name="De Carvalho L.P.S."/>
            <person name="Shen B."/>
        </authorList>
    </citation>
    <scope>NUCLEOTIDE SEQUENCE [LARGE SCALE GENOMIC DNA]</scope>
    <source>
        <strain evidence="3 4">NPDC021253</strain>
    </source>
</reference>
<evidence type="ECO:0000313" key="4">
    <source>
        <dbReference type="Proteomes" id="UP001611075"/>
    </source>
</evidence>
<dbReference type="Proteomes" id="UP001611075">
    <property type="component" value="Unassembled WGS sequence"/>
</dbReference>
<feature type="region of interest" description="Disordered" evidence="1">
    <location>
        <begin position="198"/>
        <end position="221"/>
    </location>
</feature>